<name>A0A841CC26_9PSEU</name>
<comment type="caution">
    <text evidence="2">The sequence shown here is derived from an EMBL/GenBank/DDBJ whole genome shotgun (WGS) entry which is preliminary data.</text>
</comment>
<dbReference type="Proteomes" id="UP000547510">
    <property type="component" value="Unassembled WGS sequence"/>
</dbReference>
<dbReference type="EMBL" id="JACHJN010000001">
    <property type="protein sequence ID" value="MBB5953914.1"/>
    <property type="molecule type" value="Genomic_DNA"/>
</dbReference>
<keyword evidence="3" id="KW-1185">Reference proteome</keyword>
<organism evidence="2 3">
    <name type="scientific">Saccharothrix tamanrassetensis</name>
    <dbReference type="NCBI Taxonomy" id="1051531"/>
    <lineage>
        <taxon>Bacteria</taxon>
        <taxon>Bacillati</taxon>
        <taxon>Actinomycetota</taxon>
        <taxon>Actinomycetes</taxon>
        <taxon>Pseudonocardiales</taxon>
        <taxon>Pseudonocardiaceae</taxon>
        <taxon>Saccharothrix</taxon>
    </lineage>
</organism>
<evidence type="ECO:0000256" key="1">
    <source>
        <dbReference type="SAM" id="MobiDB-lite"/>
    </source>
</evidence>
<evidence type="ECO:0000313" key="3">
    <source>
        <dbReference type="Proteomes" id="UP000547510"/>
    </source>
</evidence>
<feature type="region of interest" description="Disordered" evidence="1">
    <location>
        <begin position="91"/>
        <end position="111"/>
    </location>
</feature>
<gene>
    <name evidence="2" type="ORF">FHS29_000484</name>
</gene>
<proteinExistence type="predicted"/>
<reference evidence="2 3" key="1">
    <citation type="submission" date="2020-08" db="EMBL/GenBank/DDBJ databases">
        <title>Genomic Encyclopedia of Type Strains, Phase III (KMG-III): the genomes of soil and plant-associated and newly described type strains.</title>
        <authorList>
            <person name="Whitman W."/>
        </authorList>
    </citation>
    <scope>NUCLEOTIDE SEQUENCE [LARGE SCALE GENOMIC DNA]</scope>
    <source>
        <strain evidence="2 3">CECT 8640</strain>
    </source>
</reference>
<accession>A0A841CC26</accession>
<protein>
    <submittedName>
        <fullName evidence="2">Uncharacterized protein</fullName>
    </submittedName>
</protein>
<evidence type="ECO:0000313" key="2">
    <source>
        <dbReference type="EMBL" id="MBB5953914.1"/>
    </source>
</evidence>
<sequence length="111" mass="12369">MIDVDGEMTRARPGLVEFAEVVYRDHRWLNAEFDAIVAANFGATARPWTPVRRRNQPLREGGYNAGRRDALLPAPVAVAGYGWIARLVGARQRSPPRRTGGRPVPNECQEC</sequence>
<dbReference type="RefSeq" id="WP_184687729.1">
    <property type="nucleotide sequence ID" value="NZ_JACHJN010000001.1"/>
</dbReference>
<dbReference type="AlphaFoldDB" id="A0A841CC26"/>